<dbReference type="EMBL" id="KV407472">
    <property type="protein sequence ID" value="KZF18792.1"/>
    <property type="molecule type" value="Genomic_DNA"/>
</dbReference>
<dbReference type="RefSeq" id="XP_018184347.1">
    <property type="nucleotide sequence ID" value="XM_018333650.1"/>
</dbReference>
<evidence type="ECO:0000313" key="2">
    <source>
        <dbReference type="Proteomes" id="UP000076632"/>
    </source>
</evidence>
<dbReference type="GeneID" id="28898787"/>
<dbReference type="InParanoid" id="A0A164Z7R7"/>
<evidence type="ECO:0000313" key="1">
    <source>
        <dbReference type="EMBL" id="KZF18792.1"/>
    </source>
</evidence>
<proteinExistence type="predicted"/>
<feature type="non-terminal residue" evidence="1">
    <location>
        <position position="1"/>
    </location>
</feature>
<protein>
    <submittedName>
        <fullName evidence="1">Uncharacterized protein</fullName>
    </submittedName>
</protein>
<organism evidence="1 2">
    <name type="scientific">Xylona heveae (strain CBS 132557 / TC161)</name>
    <dbReference type="NCBI Taxonomy" id="1328760"/>
    <lineage>
        <taxon>Eukaryota</taxon>
        <taxon>Fungi</taxon>
        <taxon>Dikarya</taxon>
        <taxon>Ascomycota</taxon>
        <taxon>Pezizomycotina</taxon>
        <taxon>Xylonomycetes</taxon>
        <taxon>Xylonales</taxon>
        <taxon>Xylonaceae</taxon>
        <taxon>Xylona</taxon>
    </lineage>
</organism>
<sequence>LEKHFFPAKDIQQLLGTSRDRDGASWRPPHLFSYLSNDDYNRVYDTLKRSPPHLHDFLDIGHLASGPGRVCKFLLHHITKWVHRQYKKPGNADAARRYEQWSIFLSAQIRPDIESTTWLGCQLNPVNAFIVRLFELVRDNPIWLEKALTETYVSACQSCPPVLPVTLDTGGVARGIRKRGRSGTQRFDVS</sequence>
<accession>A0A164Z7R7</accession>
<dbReference type="AlphaFoldDB" id="A0A164Z7R7"/>
<reference evidence="1 2" key="1">
    <citation type="journal article" date="2016" name="Fungal Biol.">
        <title>The genome of Xylona heveae provides a window into fungal endophytism.</title>
        <authorList>
            <person name="Gazis R."/>
            <person name="Kuo A."/>
            <person name="Riley R."/>
            <person name="LaButti K."/>
            <person name="Lipzen A."/>
            <person name="Lin J."/>
            <person name="Amirebrahimi M."/>
            <person name="Hesse C.N."/>
            <person name="Spatafora J.W."/>
            <person name="Henrissat B."/>
            <person name="Hainaut M."/>
            <person name="Grigoriev I.V."/>
            <person name="Hibbett D.S."/>
        </authorList>
    </citation>
    <scope>NUCLEOTIDE SEQUENCE [LARGE SCALE GENOMIC DNA]</scope>
    <source>
        <strain evidence="1 2">TC161</strain>
    </source>
</reference>
<dbReference type="Proteomes" id="UP000076632">
    <property type="component" value="Unassembled WGS sequence"/>
</dbReference>
<name>A0A164Z7R7_XYLHT</name>
<keyword evidence="2" id="KW-1185">Reference proteome</keyword>
<gene>
    <name evidence="1" type="ORF">L228DRAFT_251817</name>
</gene>